<gene>
    <name evidence="1" type="ORF">WMO19_06320</name>
</gene>
<dbReference type="EMBL" id="JBBMFO010000018">
    <property type="protein sequence ID" value="MEQ2401220.1"/>
    <property type="molecule type" value="Genomic_DNA"/>
</dbReference>
<proteinExistence type="predicted"/>
<comment type="caution">
    <text evidence="1">The sequence shown here is derived from an EMBL/GenBank/DDBJ whole genome shotgun (WGS) entry which is preliminary data.</text>
</comment>
<evidence type="ECO:0000313" key="2">
    <source>
        <dbReference type="Proteomes" id="UP001447979"/>
    </source>
</evidence>
<sequence length="73" mass="9100">MRKRKRDKKKRKKIFIILLILVLFFPITYRYKDGGTVSYKAILYSYTIYHRMEEDESYFTAKEFLIFPFNFLR</sequence>
<organism evidence="1 2">
    <name type="scientific">Peptoniphilus hominis</name>
    <name type="common">ex Hitch et al. 2025</name>
    <dbReference type="NCBI Taxonomy" id="3133174"/>
    <lineage>
        <taxon>Bacteria</taxon>
        <taxon>Bacillati</taxon>
        <taxon>Bacillota</taxon>
        <taxon>Tissierellia</taxon>
        <taxon>Tissierellales</taxon>
        <taxon>Peptoniphilaceae</taxon>
        <taxon>Peptoniphilus</taxon>
    </lineage>
</organism>
<protein>
    <submittedName>
        <fullName evidence="1">Uncharacterized protein</fullName>
    </submittedName>
</protein>
<dbReference type="RefSeq" id="WP_349170810.1">
    <property type="nucleotide sequence ID" value="NZ_JBBMFO010000018.1"/>
</dbReference>
<keyword evidence="2" id="KW-1185">Reference proteome</keyword>
<dbReference type="Proteomes" id="UP001447979">
    <property type="component" value="Unassembled WGS sequence"/>
</dbReference>
<reference evidence="1 2" key="1">
    <citation type="submission" date="2024-03" db="EMBL/GenBank/DDBJ databases">
        <title>Human intestinal bacterial collection.</title>
        <authorList>
            <person name="Pauvert C."/>
            <person name="Hitch T.C.A."/>
            <person name="Clavel T."/>
        </authorList>
    </citation>
    <scope>NUCLEOTIDE SEQUENCE [LARGE SCALE GENOMIC DNA]</scope>
    <source>
        <strain evidence="1 2">CLA-SR-H025</strain>
    </source>
</reference>
<evidence type="ECO:0000313" key="1">
    <source>
        <dbReference type="EMBL" id="MEQ2401220.1"/>
    </source>
</evidence>
<name>A0ABV1CEH4_9FIRM</name>
<accession>A0ABV1CEH4</accession>